<dbReference type="Proteomes" id="UP000234483">
    <property type="component" value="Unassembled WGS sequence"/>
</dbReference>
<dbReference type="PRINTS" id="PR00344">
    <property type="entry name" value="BCTRLSENSOR"/>
</dbReference>
<dbReference type="SUPFAM" id="SSF55874">
    <property type="entry name" value="ATPase domain of HSP90 chaperone/DNA topoisomerase II/histidine kinase"/>
    <property type="match status" value="1"/>
</dbReference>
<evidence type="ECO:0000256" key="15">
    <source>
        <dbReference type="SAM" id="Phobius"/>
    </source>
</evidence>
<evidence type="ECO:0000259" key="17">
    <source>
        <dbReference type="PROSITE" id="PS50885"/>
    </source>
</evidence>
<keyword evidence="21" id="KW-1185">Reference proteome</keyword>
<evidence type="ECO:0000256" key="5">
    <source>
        <dbReference type="ARBA" id="ARBA00022519"/>
    </source>
</evidence>
<evidence type="ECO:0000256" key="4">
    <source>
        <dbReference type="ARBA" id="ARBA00022475"/>
    </source>
</evidence>
<dbReference type="RefSeq" id="WP_101713089.1">
    <property type="nucleotide sequence ID" value="NZ_CP026100.1"/>
</dbReference>
<dbReference type="EMBL" id="PJRQ01000021">
    <property type="protein sequence ID" value="PLR16300.1"/>
    <property type="molecule type" value="Genomic_DNA"/>
</dbReference>
<dbReference type="InterPro" id="IPR003661">
    <property type="entry name" value="HisK_dim/P_dom"/>
</dbReference>
<evidence type="ECO:0000313" key="21">
    <source>
        <dbReference type="Proteomes" id="UP000281192"/>
    </source>
</evidence>
<dbReference type="CDD" id="cd06225">
    <property type="entry name" value="HAMP"/>
    <property type="match status" value="1"/>
</dbReference>
<dbReference type="InterPro" id="IPR003594">
    <property type="entry name" value="HATPase_dom"/>
</dbReference>
<dbReference type="Gene3D" id="1.10.287.130">
    <property type="match status" value="1"/>
</dbReference>
<dbReference type="InterPro" id="IPR005467">
    <property type="entry name" value="His_kinase_dom"/>
</dbReference>
<dbReference type="PROSITE" id="PS50109">
    <property type="entry name" value="HIS_KIN"/>
    <property type="match status" value="1"/>
</dbReference>
<dbReference type="SMART" id="SM00304">
    <property type="entry name" value="HAMP"/>
    <property type="match status" value="1"/>
</dbReference>
<evidence type="ECO:0000259" key="16">
    <source>
        <dbReference type="PROSITE" id="PS50109"/>
    </source>
</evidence>
<dbReference type="PANTHER" id="PTHR44936:SF5">
    <property type="entry name" value="SENSOR HISTIDINE KINASE ENVZ"/>
    <property type="match status" value="1"/>
</dbReference>
<dbReference type="PANTHER" id="PTHR44936">
    <property type="entry name" value="SENSOR PROTEIN CREC"/>
    <property type="match status" value="1"/>
</dbReference>
<feature type="transmembrane region" description="Helical" evidence="15">
    <location>
        <begin position="12"/>
        <end position="34"/>
    </location>
</feature>
<dbReference type="InterPro" id="IPR050980">
    <property type="entry name" value="2C_sensor_his_kinase"/>
</dbReference>
<dbReference type="KEGG" id="cfh:C1707_18205"/>
<dbReference type="InterPro" id="IPR036890">
    <property type="entry name" value="HATPase_C_sf"/>
</dbReference>
<keyword evidence="12 15" id="KW-1133">Transmembrane helix</keyword>
<dbReference type="SMART" id="SM00387">
    <property type="entry name" value="HATPase_c"/>
    <property type="match status" value="1"/>
</dbReference>
<accession>A0A2N5CU44</accession>
<dbReference type="EMBL" id="CP026100">
    <property type="protein sequence ID" value="AYV48036.1"/>
    <property type="molecule type" value="Genomic_DNA"/>
</dbReference>
<comment type="subcellular location">
    <subcellularLocation>
        <location evidence="2">Cell inner membrane</location>
        <topology evidence="2">Multi-pass membrane protein</topology>
    </subcellularLocation>
</comment>
<evidence type="ECO:0000256" key="3">
    <source>
        <dbReference type="ARBA" id="ARBA00012438"/>
    </source>
</evidence>
<keyword evidence="9" id="KW-0547">Nucleotide-binding</keyword>
<keyword evidence="7" id="KW-0808">Transferase</keyword>
<evidence type="ECO:0000256" key="9">
    <source>
        <dbReference type="ARBA" id="ARBA00022741"/>
    </source>
</evidence>
<keyword evidence="4" id="KW-1003">Cell membrane</keyword>
<proteinExistence type="predicted"/>
<dbReference type="PROSITE" id="PS50885">
    <property type="entry name" value="HAMP"/>
    <property type="match status" value="1"/>
</dbReference>
<dbReference type="InterPro" id="IPR036097">
    <property type="entry name" value="HisK_dim/P_sf"/>
</dbReference>
<dbReference type="Gene3D" id="3.30.565.10">
    <property type="entry name" value="Histidine kinase-like ATPase, C-terminal domain"/>
    <property type="match status" value="1"/>
</dbReference>
<evidence type="ECO:0000256" key="14">
    <source>
        <dbReference type="ARBA" id="ARBA00023136"/>
    </source>
</evidence>
<dbReference type="Proteomes" id="UP000281192">
    <property type="component" value="Chromosome"/>
</dbReference>
<keyword evidence="10 19" id="KW-0418">Kinase</keyword>
<dbReference type="InterPro" id="IPR003660">
    <property type="entry name" value="HAMP_dom"/>
</dbReference>
<keyword evidence="14 15" id="KW-0472">Membrane</keyword>
<dbReference type="GO" id="GO:0000155">
    <property type="term" value="F:phosphorelay sensor kinase activity"/>
    <property type="evidence" value="ECO:0007669"/>
    <property type="project" value="InterPro"/>
</dbReference>
<evidence type="ECO:0000256" key="2">
    <source>
        <dbReference type="ARBA" id="ARBA00004429"/>
    </source>
</evidence>
<dbReference type="AlphaFoldDB" id="A0A2N5CU44"/>
<dbReference type="CDD" id="cd00082">
    <property type="entry name" value="HisKA"/>
    <property type="match status" value="1"/>
</dbReference>
<dbReference type="InterPro" id="IPR004358">
    <property type="entry name" value="Sig_transdc_His_kin-like_C"/>
</dbReference>
<dbReference type="Pfam" id="PF02518">
    <property type="entry name" value="HATPase_c"/>
    <property type="match status" value="1"/>
</dbReference>
<evidence type="ECO:0000256" key="7">
    <source>
        <dbReference type="ARBA" id="ARBA00022679"/>
    </source>
</evidence>
<evidence type="ECO:0000256" key="6">
    <source>
        <dbReference type="ARBA" id="ARBA00022553"/>
    </source>
</evidence>
<evidence type="ECO:0000313" key="18">
    <source>
        <dbReference type="EMBL" id="AYV48036.1"/>
    </source>
</evidence>
<gene>
    <name evidence="18" type="ORF">C1707_18205</name>
    <name evidence="19" type="ORF">CFHF_11180</name>
</gene>
<comment type="catalytic activity">
    <reaction evidence="1">
        <text>ATP + protein L-histidine = ADP + protein N-phospho-L-histidine.</text>
        <dbReference type="EC" id="2.7.13.3"/>
    </reaction>
</comment>
<dbReference type="Pfam" id="PF00672">
    <property type="entry name" value="HAMP"/>
    <property type="match status" value="1"/>
</dbReference>
<reference evidence="19 20" key="1">
    <citation type="submission" date="2017-12" db="EMBL/GenBank/DDBJ databases">
        <title>The genome sequence of Caulobacter flavus CGMCC1 15093.</title>
        <authorList>
            <person name="Gao J."/>
            <person name="Mao X."/>
            <person name="Sun J."/>
        </authorList>
    </citation>
    <scope>NUCLEOTIDE SEQUENCE [LARGE SCALE GENOMIC DNA]</scope>
    <source>
        <strain evidence="19 20">CGMCC1 15093</strain>
    </source>
</reference>
<feature type="domain" description="Histidine kinase" evidence="16">
    <location>
        <begin position="242"/>
        <end position="440"/>
    </location>
</feature>
<name>A0A2N5CU44_9CAUL</name>
<organism evidence="19 20">
    <name type="scientific">Caulobacter flavus</name>
    <dbReference type="NCBI Taxonomy" id="1679497"/>
    <lineage>
        <taxon>Bacteria</taxon>
        <taxon>Pseudomonadati</taxon>
        <taxon>Pseudomonadota</taxon>
        <taxon>Alphaproteobacteria</taxon>
        <taxon>Caulobacterales</taxon>
        <taxon>Caulobacteraceae</taxon>
        <taxon>Caulobacter</taxon>
    </lineage>
</organism>
<evidence type="ECO:0000256" key="10">
    <source>
        <dbReference type="ARBA" id="ARBA00022777"/>
    </source>
</evidence>
<sequence length="440" mass="48189">MKPLRLWPQRLVGQVTLVLMLAVALEFIGSSILFENSRIYPNRNNQVQRAAEQLVTAEAILETRPENERIARAAGLSSRSSQLEWTPLPHLVDRERSAERKLKDQFRAAEPSLARRELRMNAEIDRTLPRDTHLKVALKMRDGTWLTMKTKIRAAPWAVLLSSVGSAFILGLGVITAAALVLRNLSRPLRALAEAADKVGQGARVRVAETGAGDLKMVAQAFNAMQDRIAGLLQARTEALAAVGHDLRTPLARLRLRAGFVSETSAREALEADVDEMTGMLDSLLAYLGGQEDPEPPRRTDIAAIAMTLVDDATDSERVASYDGPEHLPVRARPLSLKRAISNIVENALHYGGEAVLTLGREGRMVVLAVEDNGPGIPESELAHVLEPFHRLDSARARNTGGLGLGLTIVQQILKREDGELILRNRPQGGLRAEIRLPAL</sequence>
<feature type="transmembrane region" description="Helical" evidence="15">
    <location>
        <begin position="157"/>
        <end position="182"/>
    </location>
</feature>
<keyword evidence="13" id="KW-0902">Two-component regulatory system</keyword>
<evidence type="ECO:0000256" key="8">
    <source>
        <dbReference type="ARBA" id="ARBA00022692"/>
    </source>
</evidence>
<evidence type="ECO:0000256" key="11">
    <source>
        <dbReference type="ARBA" id="ARBA00022840"/>
    </source>
</evidence>
<dbReference type="GO" id="GO:0005524">
    <property type="term" value="F:ATP binding"/>
    <property type="evidence" value="ECO:0007669"/>
    <property type="project" value="UniProtKB-KW"/>
</dbReference>
<dbReference type="OrthoDB" id="9804645at2"/>
<protein>
    <recommendedName>
        <fullName evidence="3">histidine kinase</fullName>
        <ecNumber evidence="3">2.7.13.3</ecNumber>
    </recommendedName>
</protein>
<evidence type="ECO:0000313" key="20">
    <source>
        <dbReference type="Proteomes" id="UP000234483"/>
    </source>
</evidence>
<dbReference type="SMART" id="SM00388">
    <property type="entry name" value="HisKA"/>
    <property type="match status" value="1"/>
</dbReference>
<evidence type="ECO:0000313" key="19">
    <source>
        <dbReference type="EMBL" id="PLR16300.1"/>
    </source>
</evidence>
<keyword evidence="5" id="KW-0997">Cell inner membrane</keyword>
<keyword evidence="6" id="KW-0597">Phosphoprotein</keyword>
<keyword evidence="11" id="KW-0067">ATP-binding</keyword>
<evidence type="ECO:0000256" key="1">
    <source>
        <dbReference type="ARBA" id="ARBA00000085"/>
    </source>
</evidence>
<reference evidence="18 21" key="2">
    <citation type="submission" date="2018-01" db="EMBL/GenBank/DDBJ databases">
        <title>Complete genome sequence of Caulobacter flavus RHGG3.</title>
        <authorList>
            <person name="Yang E."/>
        </authorList>
    </citation>
    <scope>NUCLEOTIDE SEQUENCE [LARGE SCALE GENOMIC DNA]</scope>
    <source>
        <strain evidence="18 21">RHGG3</strain>
    </source>
</reference>
<dbReference type="EC" id="2.7.13.3" evidence="3"/>
<evidence type="ECO:0000256" key="12">
    <source>
        <dbReference type="ARBA" id="ARBA00022989"/>
    </source>
</evidence>
<feature type="domain" description="HAMP" evidence="17">
    <location>
        <begin position="183"/>
        <end position="234"/>
    </location>
</feature>
<dbReference type="SUPFAM" id="SSF47384">
    <property type="entry name" value="Homodimeric domain of signal transducing histidine kinase"/>
    <property type="match status" value="1"/>
</dbReference>
<keyword evidence="8 15" id="KW-0812">Transmembrane</keyword>
<dbReference type="GO" id="GO:0005886">
    <property type="term" value="C:plasma membrane"/>
    <property type="evidence" value="ECO:0007669"/>
    <property type="project" value="UniProtKB-SubCell"/>
</dbReference>
<evidence type="ECO:0000256" key="13">
    <source>
        <dbReference type="ARBA" id="ARBA00023012"/>
    </source>
</evidence>